<keyword evidence="3" id="KW-1185">Reference proteome</keyword>
<sequence>MHHAYESLTSSDTCFLFLPPKPGLPQRRFNRCLETGEDPQRSLSGEKKKKASGTLSADLEEEAKDSLFLISDEEKEGEKMAKLVKSFRIVRDLKWNLLFDVCLENYFPYLNSSLDLNVFGFIFGHE</sequence>
<feature type="region of interest" description="Disordered" evidence="1">
    <location>
        <begin position="35"/>
        <end position="55"/>
    </location>
</feature>
<proteinExistence type="predicted"/>
<evidence type="ECO:0000313" key="3">
    <source>
        <dbReference type="Proteomes" id="UP001054945"/>
    </source>
</evidence>
<protein>
    <submittedName>
        <fullName evidence="2">Uncharacterized protein</fullName>
    </submittedName>
</protein>
<organism evidence="2 3">
    <name type="scientific">Caerostris extrusa</name>
    <name type="common">Bark spider</name>
    <name type="synonym">Caerostris bankana</name>
    <dbReference type="NCBI Taxonomy" id="172846"/>
    <lineage>
        <taxon>Eukaryota</taxon>
        <taxon>Metazoa</taxon>
        <taxon>Ecdysozoa</taxon>
        <taxon>Arthropoda</taxon>
        <taxon>Chelicerata</taxon>
        <taxon>Arachnida</taxon>
        <taxon>Araneae</taxon>
        <taxon>Araneomorphae</taxon>
        <taxon>Entelegynae</taxon>
        <taxon>Araneoidea</taxon>
        <taxon>Araneidae</taxon>
        <taxon>Caerostris</taxon>
    </lineage>
</organism>
<dbReference type="EMBL" id="BPLR01010793">
    <property type="protein sequence ID" value="GIY42015.1"/>
    <property type="molecule type" value="Genomic_DNA"/>
</dbReference>
<comment type="caution">
    <text evidence="2">The sequence shown here is derived from an EMBL/GenBank/DDBJ whole genome shotgun (WGS) entry which is preliminary data.</text>
</comment>
<reference evidence="2 3" key="1">
    <citation type="submission" date="2021-06" db="EMBL/GenBank/DDBJ databases">
        <title>Caerostris extrusa draft genome.</title>
        <authorList>
            <person name="Kono N."/>
            <person name="Arakawa K."/>
        </authorList>
    </citation>
    <scope>NUCLEOTIDE SEQUENCE [LARGE SCALE GENOMIC DNA]</scope>
</reference>
<accession>A0AAV4T6U7</accession>
<name>A0AAV4T6U7_CAEEX</name>
<gene>
    <name evidence="2" type="ORF">CEXT_651321</name>
</gene>
<dbReference type="AlphaFoldDB" id="A0AAV4T6U7"/>
<evidence type="ECO:0000256" key="1">
    <source>
        <dbReference type="SAM" id="MobiDB-lite"/>
    </source>
</evidence>
<dbReference type="Proteomes" id="UP001054945">
    <property type="component" value="Unassembled WGS sequence"/>
</dbReference>
<evidence type="ECO:0000313" key="2">
    <source>
        <dbReference type="EMBL" id="GIY42015.1"/>
    </source>
</evidence>